<dbReference type="Gene3D" id="2.60.120.10">
    <property type="entry name" value="Jelly Rolls"/>
    <property type="match status" value="1"/>
</dbReference>
<reference evidence="2 3" key="1">
    <citation type="submission" date="2017-12" db="EMBL/GenBank/DDBJ databases">
        <authorList>
            <consortium name="DOE Joint Genome Institute"/>
            <person name="Haridas S."/>
            <person name="Kjaerbolling I."/>
            <person name="Vesth T.C."/>
            <person name="Frisvad J.C."/>
            <person name="Nybo J.L."/>
            <person name="Theobald S."/>
            <person name="Kuo A."/>
            <person name="Bowyer P."/>
            <person name="Matsuda Y."/>
            <person name="Mondo S."/>
            <person name="Lyhne E.K."/>
            <person name="Kogle M.E."/>
            <person name="Clum A."/>
            <person name="Lipzen A."/>
            <person name="Salamov A."/>
            <person name="Ngan C.Y."/>
            <person name="Daum C."/>
            <person name="Chiniquy J."/>
            <person name="Barry K."/>
            <person name="LaButti K."/>
            <person name="Simmons B.A."/>
            <person name="Magnuson J.K."/>
            <person name="Mortensen U.H."/>
            <person name="Larsen T.O."/>
            <person name="Grigoriev I.V."/>
            <person name="Baker S.E."/>
            <person name="Andersen M.R."/>
            <person name="Nordberg H.P."/>
            <person name="Cantor M.N."/>
            <person name="Hua S.X."/>
        </authorList>
    </citation>
    <scope>NUCLEOTIDE SEQUENCE [LARGE SCALE GENOMIC DNA]</scope>
    <source>
        <strain evidence="2 3">CBS 102.13</strain>
    </source>
</reference>
<dbReference type="GeneID" id="36518907"/>
<dbReference type="AlphaFoldDB" id="A0A2I2FIA7"/>
<dbReference type="CDD" id="cd02219">
    <property type="entry name" value="cupin_YjlB-like"/>
    <property type="match status" value="1"/>
</dbReference>
<evidence type="ECO:0000313" key="3">
    <source>
        <dbReference type="Proteomes" id="UP000234585"/>
    </source>
</evidence>
<dbReference type="InterPro" id="IPR011051">
    <property type="entry name" value="RmlC_Cupin_sf"/>
</dbReference>
<evidence type="ECO:0000259" key="1">
    <source>
        <dbReference type="Pfam" id="PF00190"/>
    </source>
</evidence>
<dbReference type="InterPro" id="IPR006045">
    <property type="entry name" value="Cupin_1"/>
</dbReference>
<dbReference type="PANTHER" id="PTHR36448">
    <property type="entry name" value="BLR7373 PROTEIN"/>
    <property type="match status" value="1"/>
</dbReference>
<feature type="domain" description="Cupin type-1" evidence="1">
    <location>
        <begin position="60"/>
        <end position="116"/>
    </location>
</feature>
<dbReference type="RefSeq" id="XP_024674380.1">
    <property type="nucleotide sequence ID" value="XM_024811747.1"/>
</dbReference>
<dbReference type="Proteomes" id="UP000234585">
    <property type="component" value="Unassembled WGS sequence"/>
</dbReference>
<accession>A0A2I2FIA7</accession>
<keyword evidence="3" id="KW-1185">Reference proteome</keyword>
<dbReference type="SUPFAM" id="SSF51182">
    <property type="entry name" value="RmlC-like cupins"/>
    <property type="match status" value="1"/>
</dbReference>
<gene>
    <name evidence="2" type="ORF">BDW47DRAFT_101912</name>
</gene>
<name>A0A2I2FIA7_ASPCN</name>
<dbReference type="InterPro" id="IPR014710">
    <property type="entry name" value="RmlC-like_jellyroll"/>
</dbReference>
<dbReference type="PANTHER" id="PTHR36448:SF2">
    <property type="entry name" value="CUPIN TYPE-1 DOMAIN-CONTAINING PROTEIN"/>
    <property type="match status" value="1"/>
</dbReference>
<sequence length="187" mass="21235">MSKPQARVEPEAYYLQKGTFVPNNRLPALVYRDVLPRPLSRESAKALCEGNHWERRGEWGAIWEAHFHPNTHECYGILQGQSILVLGRERHAESTGGVEVDVRAGDVVVVPAGVSHRSLSATVDYRYMGVYPEQCPRWRNDFCKGTEAMDKLEEEIRKVIIPDHDPVYGLDGPLAVLWRKASRESKL</sequence>
<organism evidence="2 3">
    <name type="scientific">Aspergillus candidus</name>
    <dbReference type="NCBI Taxonomy" id="41067"/>
    <lineage>
        <taxon>Eukaryota</taxon>
        <taxon>Fungi</taxon>
        <taxon>Dikarya</taxon>
        <taxon>Ascomycota</taxon>
        <taxon>Pezizomycotina</taxon>
        <taxon>Eurotiomycetes</taxon>
        <taxon>Eurotiomycetidae</taxon>
        <taxon>Eurotiales</taxon>
        <taxon>Aspergillaceae</taxon>
        <taxon>Aspergillus</taxon>
        <taxon>Aspergillus subgen. Circumdati</taxon>
    </lineage>
</organism>
<proteinExistence type="predicted"/>
<evidence type="ECO:0000313" key="2">
    <source>
        <dbReference type="EMBL" id="PLB40368.1"/>
    </source>
</evidence>
<dbReference type="Pfam" id="PF00190">
    <property type="entry name" value="Cupin_1"/>
    <property type="match status" value="1"/>
</dbReference>
<protein>
    <recommendedName>
        <fullName evidence="1">Cupin type-1 domain-containing protein</fullName>
    </recommendedName>
</protein>
<dbReference type="EMBL" id="KZ559125">
    <property type="protein sequence ID" value="PLB40368.1"/>
    <property type="molecule type" value="Genomic_DNA"/>
</dbReference>
<dbReference type="OrthoDB" id="2446447at2759"/>
<dbReference type="InterPro" id="IPR047121">
    <property type="entry name" value="YjiB-like"/>
</dbReference>